<evidence type="ECO:0000313" key="2">
    <source>
        <dbReference type="WBParaSite" id="Smp_330200.1"/>
    </source>
</evidence>
<dbReference type="InParanoid" id="A0A5K4F9T1"/>
<dbReference type="WBParaSite" id="Smp_330200.1">
    <property type="protein sequence ID" value="Smp_330200.1"/>
    <property type="gene ID" value="Smp_330200"/>
</dbReference>
<protein>
    <submittedName>
        <fullName evidence="2">NTR domain-containing protein</fullName>
    </submittedName>
</protein>
<name>A0A5K4F9T1_SCHMA</name>
<accession>A0A5K4F9T1</accession>
<reference evidence="1" key="1">
    <citation type="journal article" date="2012" name="PLoS Negl. Trop. Dis.">
        <title>A systematically improved high quality genome and transcriptome of the human blood fluke Schistosoma mansoni.</title>
        <authorList>
            <person name="Protasio A.V."/>
            <person name="Tsai I.J."/>
            <person name="Babbage A."/>
            <person name="Nichol S."/>
            <person name="Hunt M."/>
            <person name="Aslett M.A."/>
            <person name="De Silva N."/>
            <person name="Velarde G.S."/>
            <person name="Anderson T.J."/>
            <person name="Clark R.C."/>
            <person name="Davidson C."/>
            <person name="Dillon G.P."/>
            <person name="Holroyd N.E."/>
            <person name="LoVerde P.T."/>
            <person name="Lloyd C."/>
            <person name="McQuillan J."/>
            <person name="Oliveira G."/>
            <person name="Otto T.D."/>
            <person name="Parker-Manuel S.J."/>
            <person name="Quail M.A."/>
            <person name="Wilson R.A."/>
            <person name="Zerlotini A."/>
            <person name="Dunne D.W."/>
            <person name="Berriman M."/>
        </authorList>
    </citation>
    <scope>NUCLEOTIDE SEQUENCE [LARGE SCALE GENOMIC DNA]</scope>
    <source>
        <strain evidence="1">Puerto Rican</strain>
    </source>
</reference>
<dbReference type="Proteomes" id="UP000008854">
    <property type="component" value="Unassembled WGS sequence"/>
</dbReference>
<evidence type="ECO:0000313" key="1">
    <source>
        <dbReference type="Proteomes" id="UP000008854"/>
    </source>
</evidence>
<dbReference type="AlphaFoldDB" id="A0A5K4F9T1"/>
<reference evidence="2" key="2">
    <citation type="submission" date="2019-11" db="UniProtKB">
        <authorList>
            <consortium name="WormBaseParasite"/>
        </authorList>
    </citation>
    <scope>IDENTIFICATION</scope>
    <source>
        <strain evidence="2">Puerto Rican</strain>
    </source>
</reference>
<organism evidence="1 2">
    <name type="scientific">Schistosoma mansoni</name>
    <name type="common">Blood fluke</name>
    <dbReference type="NCBI Taxonomy" id="6183"/>
    <lineage>
        <taxon>Eukaryota</taxon>
        <taxon>Metazoa</taxon>
        <taxon>Spiralia</taxon>
        <taxon>Lophotrochozoa</taxon>
        <taxon>Platyhelminthes</taxon>
        <taxon>Trematoda</taxon>
        <taxon>Digenea</taxon>
        <taxon>Strigeidida</taxon>
        <taxon>Schistosomatoidea</taxon>
        <taxon>Schistosomatidae</taxon>
        <taxon>Schistosoma</taxon>
    </lineage>
</organism>
<sequence length="72" mass="8469">MHKASNYDEKVKYVVKITARNCSDKWTLSSNRSYETLKNGRLYKRITVPENCICNRDKVLGTFKGIWVQQLK</sequence>
<keyword evidence="1" id="KW-1185">Reference proteome</keyword>
<proteinExistence type="predicted"/>